<proteinExistence type="predicted"/>
<dbReference type="PRINTS" id="PR00420">
    <property type="entry name" value="RNGMNOXGNASE"/>
</dbReference>
<evidence type="ECO:0000256" key="2">
    <source>
        <dbReference type="ARBA" id="ARBA00022630"/>
    </source>
</evidence>
<dbReference type="InterPro" id="IPR050641">
    <property type="entry name" value="RIFMO-like"/>
</dbReference>
<dbReference type="Pfam" id="PF01494">
    <property type="entry name" value="FAD_binding_3"/>
    <property type="match status" value="1"/>
</dbReference>
<evidence type="ECO:0000259" key="4">
    <source>
        <dbReference type="Pfam" id="PF01494"/>
    </source>
</evidence>
<evidence type="ECO:0000313" key="5">
    <source>
        <dbReference type="EMBL" id="GAA5518628.1"/>
    </source>
</evidence>
<accession>A0ABP9WHD1</accession>
<sequence length="515" mass="55994">MSTDAEGDEVLIVGGGPVGLTLALGLAHHGVRSTVIERDLTTPRGSRAFGIWGRTLEILEDWGLVEPFLAEGDRRARVAPADIRTERPIFSLDFSPLEAESAMPGIVLLPQASTERLLRDAITAEPLATVVGAECLSARDEGDHVVAVVRDDAGVRELRGSYLVAADGSRSVVREGLGMRHRGQIITVNLLVFDVELEDGGLEPIRIDPTRRGLLAALRFEPGRWRVLMTMPSDPVPVSLPTEGPPPRRPDVPVEELAPAVNRLFGERAHRVTWQSQTTLYQQAVPRFRVGRIVLAGDSAHLISPAGGQGMNQGLQDAENLAWTLAAVVEGADPDLMLDGYDRERRDIATAVRRRAYLNSLLEFRTPVWTRPAAFWAMRILLRSRTASRLLTRRLSMRDLRYRSRHSGRLLGGGWWGARRAVGRRVPDAVLRSGERLASLLGGRAAVVGIGVDPPAIDGLATVVVDSGEARRGLRRSLRRGHVLLVRPDRHVAAVLRGPTAADLAAAARATGLVP</sequence>
<dbReference type="Proteomes" id="UP001426770">
    <property type="component" value="Unassembled WGS sequence"/>
</dbReference>
<comment type="cofactor">
    <cofactor evidence="1">
        <name>FAD</name>
        <dbReference type="ChEBI" id="CHEBI:57692"/>
    </cofactor>
</comment>
<keyword evidence="2" id="KW-0285">Flavoprotein</keyword>
<feature type="domain" description="FAD-binding" evidence="4">
    <location>
        <begin position="9"/>
        <end position="355"/>
    </location>
</feature>
<dbReference type="Gene3D" id="3.50.50.60">
    <property type="entry name" value="FAD/NAD(P)-binding domain"/>
    <property type="match status" value="1"/>
</dbReference>
<keyword evidence="3" id="KW-0274">FAD</keyword>
<dbReference type="Gene3D" id="3.30.70.2450">
    <property type="match status" value="1"/>
</dbReference>
<dbReference type="RefSeq" id="WP_286214369.1">
    <property type="nucleotide sequence ID" value="NZ_AP027736.1"/>
</dbReference>
<dbReference type="PANTHER" id="PTHR43004:SF19">
    <property type="entry name" value="BINDING MONOOXYGENASE, PUTATIVE (JCVI)-RELATED"/>
    <property type="match status" value="1"/>
</dbReference>
<evidence type="ECO:0000256" key="3">
    <source>
        <dbReference type="ARBA" id="ARBA00022827"/>
    </source>
</evidence>
<dbReference type="InterPro" id="IPR036188">
    <property type="entry name" value="FAD/NAD-bd_sf"/>
</dbReference>
<keyword evidence="6" id="KW-1185">Reference proteome</keyword>
<dbReference type="PANTHER" id="PTHR43004">
    <property type="entry name" value="TRK SYSTEM POTASSIUM UPTAKE PROTEIN"/>
    <property type="match status" value="1"/>
</dbReference>
<dbReference type="InterPro" id="IPR002938">
    <property type="entry name" value="FAD-bd"/>
</dbReference>
<gene>
    <name evidence="5" type="primary">oxyS</name>
    <name evidence="5" type="ORF">Lsed01_01058</name>
</gene>
<dbReference type="SUPFAM" id="SSF51905">
    <property type="entry name" value="FAD/NAD(P)-binding domain"/>
    <property type="match status" value="1"/>
</dbReference>
<evidence type="ECO:0000256" key="1">
    <source>
        <dbReference type="ARBA" id="ARBA00001974"/>
    </source>
</evidence>
<organism evidence="5 6">
    <name type="scientific">Demequina sediminis</name>
    <dbReference type="NCBI Taxonomy" id="1930058"/>
    <lineage>
        <taxon>Bacteria</taxon>
        <taxon>Bacillati</taxon>
        <taxon>Actinomycetota</taxon>
        <taxon>Actinomycetes</taxon>
        <taxon>Micrococcales</taxon>
        <taxon>Demequinaceae</taxon>
        <taxon>Demequina</taxon>
    </lineage>
</organism>
<name>A0ABP9WHD1_9MICO</name>
<evidence type="ECO:0000313" key="6">
    <source>
        <dbReference type="Proteomes" id="UP001426770"/>
    </source>
</evidence>
<reference evidence="5 6" key="1">
    <citation type="submission" date="2024-02" db="EMBL/GenBank/DDBJ databases">
        <title>Lysinimicrobium sediminis NBRC 112286.</title>
        <authorList>
            <person name="Ichikawa N."/>
            <person name="Katano-Makiyama Y."/>
            <person name="Hidaka K."/>
        </authorList>
    </citation>
    <scope>NUCLEOTIDE SEQUENCE [LARGE SCALE GENOMIC DNA]</scope>
    <source>
        <strain evidence="5 6">NBRC 112286</strain>
    </source>
</reference>
<dbReference type="EMBL" id="BAABRR010000004">
    <property type="protein sequence ID" value="GAA5518628.1"/>
    <property type="molecule type" value="Genomic_DNA"/>
</dbReference>
<protein>
    <submittedName>
        <fullName evidence="5">12-dehydrotetracycline 5-monooxygenase/anhydrotetracycline 6-monooxygenase</fullName>
    </submittedName>
</protein>
<comment type="caution">
    <text evidence="5">The sequence shown here is derived from an EMBL/GenBank/DDBJ whole genome shotgun (WGS) entry which is preliminary data.</text>
</comment>